<keyword evidence="3" id="KW-0067">ATP-binding</keyword>
<organism evidence="6 7">
    <name type="scientific">Trichophyton interdigitale (strain MR816)</name>
    <dbReference type="NCBI Taxonomy" id="1215338"/>
    <lineage>
        <taxon>Eukaryota</taxon>
        <taxon>Fungi</taxon>
        <taxon>Dikarya</taxon>
        <taxon>Ascomycota</taxon>
        <taxon>Pezizomycotina</taxon>
        <taxon>Eurotiomycetes</taxon>
        <taxon>Eurotiomycetidae</taxon>
        <taxon>Onygenales</taxon>
        <taxon>Arthrodermataceae</taxon>
        <taxon>Trichophyton</taxon>
    </lineage>
</organism>
<protein>
    <recommendedName>
        <fullName evidence="5">Helicase C-terminal domain-containing protein</fullName>
    </recommendedName>
</protein>
<feature type="compositionally biased region" description="Low complexity" evidence="4">
    <location>
        <begin position="16"/>
        <end position="38"/>
    </location>
</feature>
<gene>
    <name evidence="6" type="ORF">H109_01039</name>
</gene>
<feature type="domain" description="Helicase C-terminal" evidence="5">
    <location>
        <begin position="878"/>
        <end position="1033"/>
    </location>
</feature>
<dbReference type="PANTHER" id="PTHR45626">
    <property type="entry name" value="TRANSCRIPTION TERMINATION FACTOR 2-RELATED"/>
    <property type="match status" value="1"/>
</dbReference>
<evidence type="ECO:0000256" key="4">
    <source>
        <dbReference type="SAM" id="MobiDB-lite"/>
    </source>
</evidence>
<dbReference type="GO" id="GO:0005524">
    <property type="term" value="F:ATP binding"/>
    <property type="evidence" value="ECO:0007669"/>
    <property type="project" value="UniProtKB-KW"/>
</dbReference>
<keyword evidence="7" id="KW-1185">Reference proteome</keyword>
<dbReference type="InterPro" id="IPR027417">
    <property type="entry name" value="P-loop_NTPase"/>
</dbReference>
<dbReference type="InterPro" id="IPR001650">
    <property type="entry name" value="Helicase_C-like"/>
</dbReference>
<proteinExistence type="predicted"/>
<feature type="region of interest" description="Disordered" evidence="4">
    <location>
        <begin position="1109"/>
        <end position="1168"/>
    </location>
</feature>
<keyword evidence="1" id="KW-0547">Nucleotide-binding</keyword>
<dbReference type="GO" id="GO:0005634">
    <property type="term" value="C:nucleus"/>
    <property type="evidence" value="ECO:0007669"/>
    <property type="project" value="TreeGrafter"/>
</dbReference>
<dbReference type="Proteomes" id="UP000024533">
    <property type="component" value="Unassembled WGS sequence"/>
</dbReference>
<dbReference type="AlphaFoldDB" id="A0A059JHC2"/>
<dbReference type="InterPro" id="IPR049730">
    <property type="entry name" value="SNF2/RAD54-like_C"/>
</dbReference>
<evidence type="ECO:0000313" key="7">
    <source>
        <dbReference type="Proteomes" id="UP000024533"/>
    </source>
</evidence>
<dbReference type="GO" id="GO:0006281">
    <property type="term" value="P:DNA repair"/>
    <property type="evidence" value="ECO:0007669"/>
    <property type="project" value="TreeGrafter"/>
</dbReference>
<dbReference type="Pfam" id="PF00271">
    <property type="entry name" value="Helicase_C"/>
    <property type="match status" value="1"/>
</dbReference>
<evidence type="ECO:0000256" key="3">
    <source>
        <dbReference type="ARBA" id="ARBA00022840"/>
    </source>
</evidence>
<evidence type="ECO:0000259" key="5">
    <source>
        <dbReference type="PROSITE" id="PS51194"/>
    </source>
</evidence>
<reference evidence="6 7" key="1">
    <citation type="submission" date="2014-02" db="EMBL/GenBank/DDBJ databases">
        <title>The Genome Sequence of Trichophyton interdigitale MR816.</title>
        <authorList>
            <consortium name="The Broad Institute Genomics Platform"/>
            <person name="Cuomo C.A."/>
            <person name="White T.C."/>
            <person name="Graser Y."/>
            <person name="Martinez-Rossi N."/>
            <person name="Heitman J."/>
            <person name="Young S.K."/>
            <person name="Zeng Q."/>
            <person name="Gargeya S."/>
            <person name="Abouelleil A."/>
            <person name="Alvarado L."/>
            <person name="Chapman S.B."/>
            <person name="Gainer-Dewar J."/>
            <person name="Goldberg J."/>
            <person name="Griggs A."/>
            <person name="Gujja S."/>
            <person name="Hansen M."/>
            <person name="Howarth C."/>
            <person name="Imamovic A."/>
            <person name="Larimer J."/>
            <person name="Martinez D."/>
            <person name="Murphy C."/>
            <person name="Pearson M.D."/>
            <person name="Persinoti G."/>
            <person name="Poon T."/>
            <person name="Priest M."/>
            <person name="Roberts A.D."/>
            <person name="Saif S."/>
            <person name="Shea T.D."/>
            <person name="Sykes S.N."/>
            <person name="Wortman J."/>
            <person name="Nusbaum C."/>
            <person name="Birren B."/>
        </authorList>
    </citation>
    <scope>NUCLEOTIDE SEQUENCE [LARGE SCALE GENOMIC DNA]</scope>
    <source>
        <strain evidence="6 7">MR816</strain>
    </source>
</reference>
<dbReference type="Gene3D" id="3.40.50.10810">
    <property type="entry name" value="Tandem AAA-ATPase domain"/>
    <property type="match status" value="1"/>
</dbReference>
<dbReference type="HOGENOM" id="CLU_003233_2_0_1"/>
<dbReference type="STRING" id="1215338.A0A059JHC2"/>
<dbReference type="InterPro" id="IPR014001">
    <property type="entry name" value="Helicase_ATP-bd"/>
</dbReference>
<comment type="caution">
    <text evidence="6">The sequence shown here is derived from an EMBL/GenBank/DDBJ whole genome shotgun (WGS) entry which is preliminary data.</text>
</comment>
<dbReference type="OrthoDB" id="2801544at2759"/>
<dbReference type="SUPFAM" id="SSF52540">
    <property type="entry name" value="P-loop containing nucleoside triphosphate hydrolases"/>
    <property type="match status" value="2"/>
</dbReference>
<dbReference type="InterPro" id="IPR038718">
    <property type="entry name" value="SNF2-like_sf"/>
</dbReference>
<feature type="compositionally biased region" description="Low complexity" evidence="4">
    <location>
        <begin position="847"/>
        <end position="858"/>
    </location>
</feature>
<dbReference type="Gene3D" id="3.40.50.300">
    <property type="entry name" value="P-loop containing nucleotide triphosphate hydrolases"/>
    <property type="match status" value="1"/>
</dbReference>
<dbReference type="OMA" id="NLVDHWL"/>
<sequence length="1168" mass="130158">MTSTDISPPASPAPCSPGDSHFSACSSSSDTSASPADAEGAESYCDLKHYIPIGVLWWRLPDATRPDAPEEYRPEADSLQLLEDAGFIKLSVAREPGEIWTRIQICLTPESKVPKLPRRHQRHRRALKAVMAKIDASVDAWEGRRRHPAPVNNAGEVDSGCESLFYIFNTLQSPKPEAAHVSDPWSKIAITNLLYSGDYEDDAGDGSSGIDGLKTRLYPYQRRSAALMIQKEAEPSLSLDPRLQALQSPTGRTYYYDGEQGIVFDEPRFYSNVAGGILAETMGYGKTLICLAVILATRGHMPSIPSEFITSTPIRSETGSLMTMAAAAAGTKSLPWETHFRNLGSNGMYFGKCIDMCNKHRGTYILNLAPKYGNRSGSYLRDSSVTVQLTSATLIIVPPNLVDHWLNEIAIHTEGLNVLVLRDGSAKTPPASDLLKYDIVLFSQPRFKRESGLYTGSGPTYFSPLRYLRWLRIIVDEGHNFASSGGKTNSVYMLDKLEVERRWIVSGTPSKGLYGVEITLAAEQSLNSTSEEEKIGGILKARRHAGNILNDEVKRLDSLRSMVIDFLNLKPWANSRAADPASWTIYMTPVGPDGRRAMSPSLRATLQSLVVRHRSEDLHRELPLPSLHNEVVYLEPTCYDKASLNLFILRIVINAITSERTGDDYLFHPKNRKHLSQLMNNLRLAGFWWPGAETEGIQNVTLRVAKDYLQKNIDRIAGDELNLLHQAISIGEKILGFSTRNVLCEKEEVGILVDGFPECARGFWELGERTRHPEPMLIGLSLAREAQKFVVSKLCSLDPGEGLAGAGIRARRHRYQKPAQVEKPSPKQKPEEVTNTPHRPKPEKISGIKSSAKKSLPSDSSLKKTKVIGTVSAKLSYLLEKVLQFQDTEKIIIFYESENTAFWIAEGLELVGTDFRIYAHTLKASQKSEYLSTFNEGESVRVLLMDLRQASHGLHIASASRVYIVNPIWDPNIESQAIKRAHRISQTRPVYVETLVLKDTLEDKMLRRRKAMTSVEMQHAEKDMLNDGTMSSIIQNEGFLTLPDNFESPSPALFSEPFGLFDRHTFPIPKDHVDPIKPTQDHRPELIASDIASDSLTSDDKRRLANFLEFDSPAASQGRKSPKRRKESHTEEVVNENGIVFISPRSRTPRKPRRRPSSAASSPSSPSI</sequence>
<dbReference type="InterPro" id="IPR050628">
    <property type="entry name" value="SNF2_RAD54_helicase_TF"/>
</dbReference>
<dbReference type="PROSITE" id="PS51194">
    <property type="entry name" value="HELICASE_CTER"/>
    <property type="match status" value="1"/>
</dbReference>
<dbReference type="CDD" id="cd18793">
    <property type="entry name" value="SF2_C_SNF"/>
    <property type="match status" value="1"/>
</dbReference>
<dbReference type="InterPro" id="IPR000330">
    <property type="entry name" value="SNF2_N"/>
</dbReference>
<dbReference type="SMART" id="SM00487">
    <property type="entry name" value="DEXDc"/>
    <property type="match status" value="1"/>
</dbReference>
<dbReference type="GO" id="GO:0008094">
    <property type="term" value="F:ATP-dependent activity, acting on DNA"/>
    <property type="evidence" value="ECO:0007669"/>
    <property type="project" value="TreeGrafter"/>
</dbReference>
<name>A0A059JHC2_TRIIM</name>
<feature type="region of interest" description="Disordered" evidence="4">
    <location>
        <begin position="814"/>
        <end position="858"/>
    </location>
</feature>
<evidence type="ECO:0000256" key="1">
    <source>
        <dbReference type="ARBA" id="ARBA00022741"/>
    </source>
</evidence>
<evidence type="ECO:0000313" key="6">
    <source>
        <dbReference type="EMBL" id="KDB27169.1"/>
    </source>
</evidence>
<dbReference type="PANTHER" id="PTHR45626:SF51">
    <property type="entry name" value="SNF2-RELATED DOMAIN-CONTAINING PROTEIN"/>
    <property type="match status" value="1"/>
</dbReference>
<feature type="compositionally biased region" description="Basic residues" evidence="4">
    <location>
        <begin position="1147"/>
        <end position="1156"/>
    </location>
</feature>
<dbReference type="EMBL" id="AOKY01000081">
    <property type="protein sequence ID" value="KDB27169.1"/>
    <property type="molecule type" value="Genomic_DNA"/>
</dbReference>
<evidence type="ECO:0000256" key="2">
    <source>
        <dbReference type="ARBA" id="ARBA00022801"/>
    </source>
</evidence>
<dbReference type="GO" id="GO:0016787">
    <property type="term" value="F:hydrolase activity"/>
    <property type="evidence" value="ECO:0007669"/>
    <property type="project" value="UniProtKB-KW"/>
</dbReference>
<feature type="compositionally biased region" description="Low complexity" evidence="4">
    <location>
        <begin position="1157"/>
        <end position="1168"/>
    </location>
</feature>
<keyword evidence="2" id="KW-0378">Hydrolase</keyword>
<feature type="region of interest" description="Disordered" evidence="4">
    <location>
        <begin position="1"/>
        <end position="38"/>
    </location>
</feature>
<accession>A0A059JHC2</accession>
<dbReference type="Pfam" id="PF00176">
    <property type="entry name" value="SNF2-rel_dom"/>
    <property type="match status" value="1"/>
</dbReference>